<dbReference type="GeneID" id="25292160"/>
<proteinExistence type="predicted"/>
<accession>A0A0D2JAH3</accession>
<dbReference type="VEuPathDB" id="FungiDB:Z518_04089"/>
<dbReference type="EMBL" id="KN847477">
    <property type="protein sequence ID" value="KIX06115.1"/>
    <property type="molecule type" value="Genomic_DNA"/>
</dbReference>
<organism evidence="1 2">
    <name type="scientific">Rhinocladiella mackenziei CBS 650.93</name>
    <dbReference type="NCBI Taxonomy" id="1442369"/>
    <lineage>
        <taxon>Eukaryota</taxon>
        <taxon>Fungi</taxon>
        <taxon>Dikarya</taxon>
        <taxon>Ascomycota</taxon>
        <taxon>Pezizomycotina</taxon>
        <taxon>Eurotiomycetes</taxon>
        <taxon>Chaetothyriomycetidae</taxon>
        <taxon>Chaetothyriales</taxon>
        <taxon>Herpotrichiellaceae</taxon>
        <taxon>Rhinocladiella</taxon>
    </lineage>
</organism>
<keyword evidence="2" id="KW-1185">Reference proteome</keyword>
<sequence length="73" mass="8089">MALRPAARVVLTENGLEMLLECEKEEDLSPTEVATFDSALRLFFTNSEVKEMNGKKLSGVGQPVKKVLAWHKG</sequence>
<dbReference type="RefSeq" id="XP_013273251.1">
    <property type="nucleotide sequence ID" value="XM_013417797.1"/>
</dbReference>
<protein>
    <submittedName>
        <fullName evidence="1">Uncharacterized protein</fullName>
    </submittedName>
</protein>
<dbReference type="Proteomes" id="UP000053617">
    <property type="component" value="Unassembled WGS sequence"/>
</dbReference>
<dbReference type="HOGENOM" id="CLU_2706200_0_0_1"/>
<gene>
    <name evidence="1" type="ORF">Z518_04089</name>
</gene>
<dbReference type="AlphaFoldDB" id="A0A0D2JAH3"/>
<reference evidence="1 2" key="1">
    <citation type="submission" date="2015-01" db="EMBL/GenBank/DDBJ databases">
        <title>The Genome Sequence of Rhinocladiella mackenzie CBS 650.93.</title>
        <authorList>
            <consortium name="The Broad Institute Genomics Platform"/>
            <person name="Cuomo C."/>
            <person name="de Hoog S."/>
            <person name="Gorbushina A."/>
            <person name="Stielow B."/>
            <person name="Teixiera M."/>
            <person name="Abouelleil A."/>
            <person name="Chapman S.B."/>
            <person name="Priest M."/>
            <person name="Young S.K."/>
            <person name="Wortman J."/>
            <person name="Nusbaum C."/>
            <person name="Birren B."/>
        </authorList>
    </citation>
    <scope>NUCLEOTIDE SEQUENCE [LARGE SCALE GENOMIC DNA]</scope>
    <source>
        <strain evidence="1 2">CBS 650.93</strain>
    </source>
</reference>
<evidence type="ECO:0000313" key="2">
    <source>
        <dbReference type="Proteomes" id="UP000053617"/>
    </source>
</evidence>
<name>A0A0D2JAH3_9EURO</name>
<evidence type="ECO:0000313" key="1">
    <source>
        <dbReference type="EMBL" id="KIX06115.1"/>
    </source>
</evidence>